<dbReference type="InterPro" id="IPR058498">
    <property type="entry name" value="DUF8185"/>
</dbReference>
<evidence type="ECO:0000259" key="3">
    <source>
        <dbReference type="Pfam" id="PF26572"/>
    </source>
</evidence>
<evidence type="ECO:0000313" key="5">
    <source>
        <dbReference type="Proteomes" id="UP000054837"/>
    </source>
</evidence>
<dbReference type="AlphaFoldDB" id="A0A0W8I893"/>
<dbReference type="OrthoDB" id="4801220at2"/>
<evidence type="ECO:0000259" key="2">
    <source>
        <dbReference type="Pfam" id="PF26035"/>
    </source>
</evidence>
<dbReference type="EMBL" id="LQBL01000022">
    <property type="protein sequence ID" value="KUG55603.1"/>
    <property type="molecule type" value="Genomic_DNA"/>
</dbReference>
<gene>
    <name evidence="4" type="ORF">AVL62_04610</name>
</gene>
<evidence type="ECO:0000256" key="1">
    <source>
        <dbReference type="SAM" id="MobiDB-lite"/>
    </source>
</evidence>
<feature type="region of interest" description="Disordered" evidence="1">
    <location>
        <begin position="94"/>
        <end position="121"/>
    </location>
</feature>
<dbReference type="Pfam" id="PF26035">
    <property type="entry name" value="DUF8010"/>
    <property type="match status" value="1"/>
</dbReference>
<keyword evidence="5" id="KW-1185">Reference proteome</keyword>
<dbReference type="STRING" id="767452.AVL62_04610"/>
<dbReference type="Pfam" id="PF26572">
    <property type="entry name" value="DUF8185"/>
    <property type="match status" value="1"/>
</dbReference>
<evidence type="ECO:0000313" key="4">
    <source>
        <dbReference type="EMBL" id="KUG55603.1"/>
    </source>
</evidence>
<sequence length="218" mass="22112">MTGTPSLSLADGESVADLATLVRRAARLDEDGAIRLQAAGGVLAAWVCVLPGSGLLRSGLTLGLRTMALAPGGEPWDVTVPLAGLTDRFARRAANGDSSTTLPVPPTTLAPPWAAQSPPRGGWEPRGGIPAGQLVAAARSGIAEVATGAPEGSGSAAVEALRARVWERPVEGTEVPAGAGLAVHALGFLRPGDEQVAVHRNGSWLRVSTAVGHVVLRP</sequence>
<feature type="domain" description="DUF8185" evidence="3">
    <location>
        <begin position="118"/>
        <end position="217"/>
    </location>
</feature>
<protein>
    <submittedName>
        <fullName evidence="4">Uncharacterized protein</fullName>
    </submittedName>
</protein>
<dbReference type="RefSeq" id="WP_058890711.1">
    <property type="nucleotide sequence ID" value="NZ_LQBL01000022.1"/>
</dbReference>
<accession>A0A0W8I893</accession>
<proteinExistence type="predicted"/>
<feature type="domain" description="DUF8010" evidence="2">
    <location>
        <begin position="5"/>
        <end position="108"/>
    </location>
</feature>
<dbReference type="InterPro" id="IPR058323">
    <property type="entry name" value="DUF8010"/>
</dbReference>
<reference evidence="4 5" key="1">
    <citation type="submission" date="2015-12" db="EMBL/GenBank/DDBJ databases">
        <title>Serinicoccus chungangenesis strain CD08_5 genome sequencing and assembly.</title>
        <authorList>
            <person name="Chander A.M."/>
            <person name="Kaur G."/>
            <person name="Nair G.R."/>
            <person name="Dhawan D.K."/>
            <person name="Kochhar R.K."/>
            <person name="Mayilraj S."/>
            <person name="Bhadada S.K."/>
        </authorList>
    </citation>
    <scope>NUCLEOTIDE SEQUENCE [LARGE SCALE GENOMIC DNA]</scope>
    <source>
        <strain evidence="4 5">CD08_5</strain>
    </source>
</reference>
<organism evidence="4 5">
    <name type="scientific">Serinicoccus chungangensis</name>
    <dbReference type="NCBI Taxonomy" id="767452"/>
    <lineage>
        <taxon>Bacteria</taxon>
        <taxon>Bacillati</taxon>
        <taxon>Actinomycetota</taxon>
        <taxon>Actinomycetes</taxon>
        <taxon>Micrococcales</taxon>
        <taxon>Ornithinimicrobiaceae</taxon>
        <taxon>Serinicoccus</taxon>
    </lineage>
</organism>
<name>A0A0W8I893_9MICO</name>
<dbReference type="Proteomes" id="UP000054837">
    <property type="component" value="Unassembled WGS sequence"/>
</dbReference>
<comment type="caution">
    <text evidence="4">The sequence shown here is derived from an EMBL/GenBank/DDBJ whole genome shotgun (WGS) entry which is preliminary data.</text>
</comment>